<protein>
    <submittedName>
        <fullName evidence="1">Putative ATP-dependent RNA helicase kurz</fullName>
    </submittedName>
</protein>
<dbReference type="AlphaFoldDB" id="A0A4Y2MRY7"/>
<proteinExistence type="predicted"/>
<name>A0A4Y2MRY7_ARAVE</name>
<comment type="caution">
    <text evidence="1">The sequence shown here is derived from an EMBL/GenBank/DDBJ whole genome shotgun (WGS) entry which is preliminary data.</text>
</comment>
<dbReference type="Proteomes" id="UP000499080">
    <property type="component" value="Unassembled WGS sequence"/>
</dbReference>
<keyword evidence="2" id="KW-1185">Reference proteome</keyword>
<reference evidence="1 2" key="1">
    <citation type="journal article" date="2019" name="Sci. Rep.">
        <title>Orb-weaving spider Araneus ventricosus genome elucidates the spidroin gene catalogue.</title>
        <authorList>
            <person name="Kono N."/>
            <person name="Nakamura H."/>
            <person name="Ohtoshi R."/>
            <person name="Moran D.A.P."/>
            <person name="Shinohara A."/>
            <person name="Yoshida Y."/>
            <person name="Fujiwara M."/>
            <person name="Mori M."/>
            <person name="Tomita M."/>
            <person name="Arakawa K."/>
        </authorList>
    </citation>
    <scope>NUCLEOTIDE SEQUENCE [LARGE SCALE GENOMIC DNA]</scope>
</reference>
<dbReference type="GO" id="GO:0004386">
    <property type="term" value="F:helicase activity"/>
    <property type="evidence" value="ECO:0007669"/>
    <property type="project" value="UniProtKB-KW"/>
</dbReference>
<evidence type="ECO:0000313" key="2">
    <source>
        <dbReference type="Proteomes" id="UP000499080"/>
    </source>
</evidence>
<keyword evidence="1" id="KW-0067">ATP-binding</keyword>
<keyword evidence="1" id="KW-0547">Nucleotide-binding</keyword>
<sequence length="99" mass="11434">VVEVNVEWLPAFAPDLCDLNAPREDPPPLYDSSKDKMFCYMDGTFGPLDWELPLVHLEMPKGIHRYTWFAYFFLDGQICPAIKNYRKDLLALPSVILKS</sequence>
<keyword evidence="1" id="KW-0378">Hydrolase</keyword>
<dbReference type="EMBL" id="BGPR01124334">
    <property type="protein sequence ID" value="GBN29362.1"/>
    <property type="molecule type" value="Genomic_DNA"/>
</dbReference>
<keyword evidence="1" id="KW-0347">Helicase</keyword>
<dbReference type="OrthoDB" id="10025033at2759"/>
<feature type="non-terminal residue" evidence="1">
    <location>
        <position position="1"/>
    </location>
</feature>
<evidence type="ECO:0000313" key="1">
    <source>
        <dbReference type="EMBL" id="GBN29362.1"/>
    </source>
</evidence>
<gene>
    <name evidence="1" type="primary">kz_1</name>
    <name evidence="1" type="ORF">AVEN_267438_1</name>
</gene>
<accession>A0A4Y2MRY7</accession>
<feature type="non-terminal residue" evidence="1">
    <location>
        <position position="99"/>
    </location>
</feature>
<organism evidence="1 2">
    <name type="scientific">Araneus ventricosus</name>
    <name type="common">Orbweaver spider</name>
    <name type="synonym">Epeira ventricosa</name>
    <dbReference type="NCBI Taxonomy" id="182803"/>
    <lineage>
        <taxon>Eukaryota</taxon>
        <taxon>Metazoa</taxon>
        <taxon>Ecdysozoa</taxon>
        <taxon>Arthropoda</taxon>
        <taxon>Chelicerata</taxon>
        <taxon>Arachnida</taxon>
        <taxon>Araneae</taxon>
        <taxon>Araneomorphae</taxon>
        <taxon>Entelegynae</taxon>
        <taxon>Araneoidea</taxon>
        <taxon>Araneidae</taxon>
        <taxon>Araneus</taxon>
    </lineage>
</organism>